<accession>A0ABW9Z717</accession>
<comment type="similarity">
    <text evidence="1">Belongs to the helicase family. RecQ subfamily.</text>
</comment>
<dbReference type="InterPro" id="IPR011545">
    <property type="entry name" value="DEAD/DEAH_box_helicase_dom"/>
</dbReference>
<comment type="caution">
    <text evidence="15">The sequence shown here is derived from an EMBL/GenBank/DDBJ whole genome shotgun (WGS) entry which is preliminary data.</text>
</comment>
<evidence type="ECO:0000256" key="6">
    <source>
        <dbReference type="ARBA" id="ARBA00022840"/>
    </source>
</evidence>
<dbReference type="PANTHER" id="PTHR13710">
    <property type="entry name" value="DNA HELICASE RECQ FAMILY MEMBER"/>
    <property type="match status" value="1"/>
</dbReference>
<dbReference type="InterPro" id="IPR027417">
    <property type="entry name" value="P-loop_NTPase"/>
</dbReference>
<sequence>MQKPLELLQKFFGHTNFRTPQAEIIDAVLNGNDAFALMPTGGGKSICFQIPGLLKPGLCLVISPLIALMKDQVENLKKKNIKAVALTGGLSIDDISTVLDNCQYGGIKFLYLSPERLQSDWIVERLKNLNLNLIAIDEAHCVSQWGHDFRPAFLKISNLKDTFSNVPFLALTATATPRVQEDVIENLGLQHPQIFKKSFARENLAYMIYDAEDKLFKVSRILQKYQQPSIIYVRNRKSASETVAHLQHLGITATFYHGGLQVKEKETNMQLWMEEKVQVMVATNAFGMGIDKPNVKTVFHIQLPDNLENYYQEAGRAGRNGEKAFAVCLQSPSDTKFTENQVLGNLPDEAFLKIIFKKMCSFLNIAYGEGIDERFSFNLNHFCTQYNFPVLKTYNALQFLDRQGVITLSQEFSQQIMLQFLLESKEIIRYISLNPQDDEIITVILRNYPGIYDTLTAINVSLIAKKSGKQESAVLVVLQKLHQRGIADYYAKNNDSSFIMNEIREDDLTINRISKHLKKQNQLKKTQLQAVLNYVNNRELCNSQKLLEYFGEKKPERCGICSVCVEQKTSTEEYFEIKKLILELLKTSPKSSRELQENSGFSSKQLIFALQQLLDEGKILVSSTNKYSLKKWKN</sequence>
<feature type="domain" description="Helicase C-terminal" evidence="14">
    <location>
        <begin position="217"/>
        <end position="363"/>
    </location>
</feature>
<dbReference type="Pfam" id="PF16124">
    <property type="entry name" value="RecQ_Zn_bind"/>
    <property type="match status" value="1"/>
</dbReference>
<feature type="domain" description="Helicase ATP-binding" evidence="13">
    <location>
        <begin position="25"/>
        <end position="193"/>
    </location>
</feature>
<dbReference type="Gene3D" id="1.10.10.10">
    <property type="entry name" value="Winged helix-like DNA-binding domain superfamily/Winged helix DNA-binding domain"/>
    <property type="match status" value="1"/>
</dbReference>
<reference evidence="16" key="1">
    <citation type="submission" date="2020-01" db="EMBL/GenBank/DDBJ databases">
        <title>Sphingomonas sp. strain CSW-10.</title>
        <authorList>
            <person name="Chen W.-M."/>
        </authorList>
    </citation>
    <scope>NUCLEOTIDE SEQUENCE [LARGE SCALE GENOMIC DNA]</scope>
    <source>
        <strain evidence="16">NST-5</strain>
    </source>
</reference>
<evidence type="ECO:0000313" key="16">
    <source>
        <dbReference type="Proteomes" id="UP000798602"/>
    </source>
</evidence>
<evidence type="ECO:0000313" key="15">
    <source>
        <dbReference type="EMBL" id="NBL64464.1"/>
    </source>
</evidence>
<evidence type="ECO:0000256" key="5">
    <source>
        <dbReference type="ARBA" id="ARBA00022806"/>
    </source>
</evidence>
<comment type="catalytic activity">
    <reaction evidence="9">
        <text>Couples ATP hydrolysis with the unwinding of duplex DNA by translocating in the 3'-5' direction.</text>
        <dbReference type="EC" id="5.6.2.4"/>
    </reaction>
</comment>
<keyword evidence="8" id="KW-0413">Isomerase</keyword>
<dbReference type="Gene3D" id="3.40.50.300">
    <property type="entry name" value="P-loop containing nucleotide triphosphate hydrolases"/>
    <property type="match status" value="2"/>
</dbReference>
<evidence type="ECO:0000256" key="8">
    <source>
        <dbReference type="ARBA" id="ARBA00023235"/>
    </source>
</evidence>
<evidence type="ECO:0000256" key="11">
    <source>
        <dbReference type="ARBA" id="ARBA00044535"/>
    </source>
</evidence>
<keyword evidence="16" id="KW-1185">Reference proteome</keyword>
<evidence type="ECO:0000256" key="10">
    <source>
        <dbReference type="ARBA" id="ARBA00034808"/>
    </source>
</evidence>
<keyword evidence="4 15" id="KW-0378">Hydrolase</keyword>
<organism evidence="15 16">
    <name type="scientific">Flavobacterium ichthyis</name>
    <dbReference type="NCBI Taxonomy" id="2698827"/>
    <lineage>
        <taxon>Bacteria</taxon>
        <taxon>Pseudomonadati</taxon>
        <taxon>Bacteroidota</taxon>
        <taxon>Flavobacteriia</taxon>
        <taxon>Flavobacteriales</taxon>
        <taxon>Flavobacteriaceae</taxon>
        <taxon>Flavobacterium</taxon>
    </lineage>
</organism>
<evidence type="ECO:0000259" key="14">
    <source>
        <dbReference type="PROSITE" id="PS51194"/>
    </source>
</evidence>
<evidence type="ECO:0000256" key="9">
    <source>
        <dbReference type="ARBA" id="ARBA00034617"/>
    </source>
</evidence>
<dbReference type="InterPro" id="IPR004589">
    <property type="entry name" value="DNA_helicase_ATP-dep_RecQ"/>
</dbReference>
<dbReference type="EMBL" id="JAABLM010000004">
    <property type="protein sequence ID" value="NBL64464.1"/>
    <property type="molecule type" value="Genomic_DNA"/>
</dbReference>
<dbReference type="PANTHER" id="PTHR13710:SF105">
    <property type="entry name" value="ATP-DEPENDENT DNA HELICASE Q1"/>
    <property type="match status" value="1"/>
</dbReference>
<keyword evidence="7" id="KW-0238">DNA-binding</keyword>
<dbReference type="GO" id="GO:0003678">
    <property type="term" value="F:DNA helicase activity"/>
    <property type="evidence" value="ECO:0007669"/>
    <property type="project" value="UniProtKB-EC"/>
</dbReference>
<dbReference type="Pfam" id="PF00271">
    <property type="entry name" value="Helicase_C"/>
    <property type="match status" value="1"/>
</dbReference>
<dbReference type="PROSITE" id="PS51192">
    <property type="entry name" value="HELICASE_ATP_BIND_1"/>
    <property type="match status" value="1"/>
</dbReference>
<keyword evidence="3" id="KW-0547">Nucleotide-binding</keyword>
<evidence type="ECO:0000256" key="2">
    <source>
        <dbReference type="ARBA" id="ARBA00022723"/>
    </source>
</evidence>
<dbReference type="PROSITE" id="PS51194">
    <property type="entry name" value="HELICASE_CTER"/>
    <property type="match status" value="1"/>
</dbReference>
<evidence type="ECO:0000256" key="1">
    <source>
        <dbReference type="ARBA" id="ARBA00005446"/>
    </source>
</evidence>
<dbReference type="NCBIfam" id="TIGR00614">
    <property type="entry name" value="recQ_fam"/>
    <property type="match status" value="1"/>
</dbReference>
<protein>
    <recommendedName>
        <fullName evidence="11">ATP-dependent DNA helicase RecQ</fullName>
        <ecNumber evidence="10">5.6.2.4</ecNumber>
    </recommendedName>
    <alternativeName>
        <fullName evidence="12">DNA 3'-5' helicase RecQ</fullName>
    </alternativeName>
</protein>
<evidence type="ECO:0000256" key="4">
    <source>
        <dbReference type="ARBA" id="ARBA00022801"/>
    </source>
</evidence>
<dbReference type="CDD" id="cd17920">
    <property type="entry name" value="DEXHc_RecQ"/>
    <property type="match status" value="1"/>
</dbReference>
<keyword evidence="6" id="KW-0067">ATP-binding</keyword>
<name>A0ABW9Z717_9FLAO</name>
<dbReference type="InterPro" id="IPR001650">
    <property type="entry name" value="Helicase_C-like"/>
</dbReference>
<dbReference type="InterPro" id="IPR014001">
    <property type="entry name" value="Helicase_ATP-bd"/>
</dbReference>
<keyword evidence="5 15" id="KW-0347">Helicase</keyword>
<dbReference type="RefSeq" id="WP_166536291.1">
    <property type="nucleotide sequence ID" value="NZ_JAABLM010000004.1"/>
</dbReference>
<dbReference type="Pfam" id="PF00270">
    <property type="entry name" value="DEAD"/>
    <property type="match status" value="1"/>
</dbReference>
<keyword evidence="2" id="KW-0479">Metal-binding</keyword>
<evidence type="ECO:0000256" key="12">
    <source>
        <dbReference type="ARBA" id="ARBA00044550"/>
    </source>
</evidence>
<proteinExistence type="inferred from homology"/>
<dbReference type="InterPro" id="IPR032284">
    <property type="entry name" value="RecQ_Zn-bd"/>
</dbReference>
<dbReference type="EC" id="5.6.2.4" evidence="10"/>
<gene>
    <name evidence="15" type="ORF">GV828_04525</name>
</gene>
<evidence type="ECO:0000256" key="3">
    <source>
        <dbReference type="ARBA" id="ARBA00022741"/>
    </source>
</evidence>
<dbReference type="SUPFAM" id="SSF52540">
    <property type="entry name" value="P-loop containing nucleoside triphosphate hydrolases"/>
    <property type="match status" value="1"/>
</dbReference>
<dbReference type="InterPro" id="IPR036388">
    <property type="entry name" value="WH-like_DNA-bd_sf"/>
</dbReference>
<dbReference type="GO" id="GO:0016787">
    <property type="term" value="F:hydrolase activity"/>
    <property type="evidence" value="ECO:0007669"/>
    <property type="project" value="UniProtKB-KW"/>
</dbReference>
<evidence type="ECO:0000256" key="7">
    <source>
        <dbReference type="ARBA" id="ARBA00023125"/>
    </source>
</evidence>
<dbReference type="Proteomes" id="UP000798602">
    <property type="component" value="Unassembled WGS sequence"/>
</dbReference>
<dbReference type="SMART" id="SM00487">
    <property type="entry name" value="DEXDc"/>
    <property type="match status" value="1"/>
</dbReference>
<evidence type="ECO:0000259" key="13">
    <source>
        <dbReference type="PROSITE" id="PS51192"/>
    </source>
</evidence>
<dbReference type="SMART" id="SM00490">
    <property type="entry name" value="HELICc"/>
    <property type="match status" value="1"/>
</dbReference>